<comment type="similarity">
    <text evidence="2">Belongs to the MoaE family.</text>
</comment>
<dbReference type="Pfam" id="PF02391">
    <property type="entry name" value="MoaE"/>
    <property type="match status" value="1"/>
</dbReference>
<organism evidence="12 13">
    <name type="scientific">Helicobacter cholecystus</name>
    <dbReference type="NCBI Taxonomy" id="45498"/>
    <lineage>
        <taxon>Bacteria</taxon>
        <taxon>Pseudomonadati</taxon>
        <taxon>Campylobacterota</taxon>
        <taxon>Epsilonproteobacteria</taxon>
        <taxon>Campylobacterales</taxon>
        <taxon>Helicobacteraceae</taxon>
        <taxon>Helicobacter</taxon>
    </lineage>
</organism>
<dbReference type="Proteomes" id="UP000257067">
    <property type="component" value="Unassembled WGS sequence"/>
</dbReference>
<dbReference type="GO" id="GO:0006777">
    <property type="term" value="P:Mo-molybdopterin cofactor biosynthetic process"/>
    <property type="evidence" value="ECO:0007669"/>
    <property type="project" value="UniProtKB-KW"/>
</dbReference>
<dbReference type="InterPro" id="IPR036563">
    <property type="entry name" value="MoaE_sf"/>
</dbReference>
<dbReference type="InterPro" id="IPR003448">
    <property type="entry name" value="Mopterin_biosynth_MoaE"/>
</dbReference>
<comment type="subunit">
    <text evidence="6">Heterotetramer of 2 MoaD subunits and 2 MoaE subunits. Also stable as homodimer. The enzyme changes between these two forms during catalysis.</text>
</comment>
<dbReference type="Gene3D" id="3.90.1170.40">
    <property type="entry name" value="Molybdopterin biosynthesis MoaE subunit"/>
    <property type="match status" value="1"/>
</dbReference>
<reference evidence="12 13" key="1">
    <citation type="submission" date="2018-04" db="EMBL/GenBank/DDBJ databases">
        <title>Novel Campyloabacter and Helicobacter Species and Strains.</title>
        <authorList>
            <person name="Mannion A.J."/>
            <person name="Shen Z."/>
            <person name="Fox J.G."/>
        </authorList>
    </citation>
    <scope>NUCLEOTIDE SEQUENCE [LARGE SCALE GENOMIC DNA]</scope>
    <source>
        <strain evidence="12 13">ATCC 700242</strain>
    </source>
</reference>
<dbReference type="RefSeq" id="WP_104724352.1">
    <property type="nucleotide sequence ID" value="NZ_FZNE01000003.1"/>
</dbReference>
<gene>
    <name evidence="12" type="ORF">CQA62_03000</name>
</gene>
<evidence type="ECO:0000256" key="8">
    <source>
        <dbReference type="ARBA" id="ARBA00030407"/>
    </source>
</evidence>
<dbReference type="CDD" id="cd00756">
    <property type="entry name" value="MoaE"/>
    <property type="match status" value="1"/>
</dbReference>
<evidence type="ECO:0000256" key="4">
    <source>
        <dbReference type="ARBA" id="ARBA00013858"/>
    </source>
</evidence>
<name>A0A3D8IXC1_9HELI</name>
<comment type="catalytic activity">
    <reaction evidence="11">
        <text>2 [molybdopterin-synthase sulfur-carrier protein]-C-terminal-Gly-aminoethanethioate + cyclic pyranopterin phosphate + H2O = molybdopterin + 2 [molybdopterin-synthase sulfur-carrier protein]-C-terminal Gly-Gly + 2 H(+)</text>
        <dbReference type="Rhea" id="RHEA:26333"/>
        <dbReference type="Rhea" id="RHEA-COMP:12202"/>
        <dbReference type="Rhea" id="RHEA-COMP:19907"/>
        <dbReference type="ChEBI" id="CHEBI:15377"/>
        <dbReference type="ChEBI" id="CHEBI:15378"/>
        <dbReference type="ChEBI" id="CHEBI:58698"/>
        <dbReference type="ChEBI" id="CHEBI:59648"/>
        <dbReference type="ChEBI" id="CHEBI:90778"/>
        <dbReference type="ChEBI" id="CHEBI:232372"/>
        <dbReference type="EC" id="2.8.1.12"/>
    </reaction>
</comment>
<evidence type="ECO:0000256" key="9">
    <source>
        <dbReference type="ARBA" id="ARBA00030781"/>
    </source>
</evidence>
<dbReference type="OrthoDB" id="9803224at2"/>
<accession>A0A3D8IXC1</accession>
<evidence type="ECO:0000313" key="12">
    <source>
        <dbReference type="EMBL" id="RDU69630.1"/>
    </source>
</evidence>
<comment type="caution">
    <text evidence="12">The sequence shown here is derived from an EMBL/GenBank/DDBJ whole genome shotgun (WGS) entry which is preliminary data.</text>
</comment>
<evidence type="ECO:0000256" key="2">
    <source>
        <dbReference type="ARBA" id="ARBA00005426"/>
    </source>
</evidence>
<dbReference type="UniPathway" id="UPA00344"/>
<evidence type="ECO:0000256" key="6">
    <source>
        <dbReference type="ARBA" id="ARBA00026066"/>
    </source>
</evidence>
<evidence type="ECO:0000256" key="3">
    <source>
        <dbReference type="ARBA" id="ARBA00011950"/>
    </source>
</evidence>
<proteinExistence type="inferred from homology"/>
<comment type="pathway">
    <text evidence="1">Cofactor biosynthesis; molybdopterin biosynthesis.</text>
</comment>
<evidence type="ECO:0000256" key="11">
    <source>
        <dbReference type="ARBA" id="ARBA00049878"/>
    </source>
</evidence>
<evidence type="ECO:0000256" key="10">
    <source>
        <dbReference type="ARBA" id="ARBA00032474"/>
    </source>
</evidence>
<dbReference type="AlphaFoldDB" id="A0A3D8IXC1"/>
<keyword evidence="13" id="KW-1185">Reference proteome</keyword>
<dbReference type="GO" id="GO:0030366">
    <property type="term" value="F:molybdopterin synthase activity"/>
    <property type="evidence" value="ECO:0007669"/>
    <property type="project" value="UniProtKB-EC"/>
</dbReference>
<dbReference type="EMBL" id="NXLU01000002">
    <property type="protein sequence ID" value="RDU69630.1"/>
    <property type="molecule type" value="Genomic_DNA"/>
</dbReference>
<keyword evidence="5" id="KW-0501">Molybdenum cofactor biosynthesis</keyword>
<evidence type="ECO:0000256" key="5">
    <source>
        <dbReference type="ARBA" id="ARBA00023150"/>
    </source>
</evidence>
<dbReference type="EC" id="2.8.1.12" evidence="3"/>
<protein>
    <recommendedName>
        <fullName evidence="4">Molybdopterin synthase catalytic subunit</fullName>
        <ecNumber evidence="3">2.8.1.12</ecNumber>
    </recommendedName>
    <alternativeName>
        <fullName evidence="9">MPT synthase subunit 2</fullName>
    </alternativeName>
    <alternativeName>
        <fullName evidence="7">Molybdenum cofactor biosynthesis protein E</fullName>
    </alternativeName>
    <alternativeName>
        <fullName evidence="8">Molybdopterin-converting factor large subunit</fullName>
    </alternativeName>
    <alternativeName>
        <fullName evidence="10">Molybdopterin-converting factor subunit 2</fullName>
    </alternativeName>
</protein>
<evidence type="ECO:0000256" key="7">
    <source>
        <dbReference type="ARBA" id="ARBA00029745"/>
    </source>
</evidence>
<evidence type="ECO:0000256" key="1">
    <source>
        <dbReference type="ARBA" id="ARBA00005046"/>
    </source>
</evidence>
<dbReference type="SUPFAM" id="SSF54690">
    <property type="entry name" value="Molybdopterin synthase subunit MoaE"/>
    <property type="match status" value="1"/>
</dbReference>
<dbReference type="PANTHER" id="PTHR23404">
    <property type="entry name" value="MOLYBDOPTERIN SYNTHASE RELATED"/>
    <property type="match status" value="1"/>
</dbReference>
<sequence length="145" mass="16858">MLELFNGAVPTSEIYIKWERMARENNFGACCIFTGVVRRENGIDGLSFDIYKPLLKQWFNQWENRAKEKKIIICMAHSIGDVPNGESSYMSAILSSNRKITLELYAEFIEDFKHNAPIWKYDLKNGERIYAKERSYTLKYSGILG</sequence>
<evidence type="ECO:0000313" key="13">
    <source>
        <dbReference type="Proteomes" id="UP000257067"/>
    </source>
</evidence>